<evidence type="ECO:0000256" key="3">
    <source>
        <dbReference type="ARBA" id="ARBA00022664"/>
    </source>
</evidence>
<geneLocation type="chloroplast" evidence="11"/>
<dbReference type="AlphaFoldDB" id="A0A8F8X703"/>
<dbReference type="Pfam" id="PF01348">
    <property type="entry name" value="Intron_maturas2"/>
    <property type="match status" value="1"/>
</dbReference>
<keyword evidence="7 11" id="KW-0150">Chloroplast</keyword>
<sequence length="374" mass="45784">MEDKLNKSTNLLDITIPYFFHPEILIRIFRRRIQDIPFLHFFRILLHKTKCLNIVNTDSFFNLKKNYFFCFLWNFYIYEFEFILNNICKKFYKFKSILFWDFIDETNSLQKIKHILKTYKKFISKNMVQKNSSINYLRYENNFIIILNDSNHFVFENWKFFLLFFWQKYFHVWFEPSRISIKSLSQNSFSFLGYIFYIQSQFIIIQVQIINFLINAHLIKKEFFGILPIISLIRLLAKEKFCDILGRPLCKLSWTTLTDHEIFERFAQTIKNIFHYYSGCFNKKGLYQLQYIFRFSCAKTLACKHKSTIRTVWKKYGSNLLKSSIFLKKTKFISLNFWQINSYKRNFWYLNIIQINYLAHLLQNLKLSQRIKNT</sequence>
<evidence type="ECO:0000256" key="7">
    <source>
        <dbReference type="RuleBase" id="RU004226"/>
    </source>
</evidence>
<dbReference type="PANTHER" id="PTHR34811:SF1">
    <property type="entry name" value="MATURASE K"/>
    <property type="match status" value="1"/>
</dbReference>
<proteinExistence type="inferred from homology"/>
<name>A0A8F8X703_9MARC</name>
<protein>
    <recommendedName>
        <fullName evidence="6">Maturase K</fullName>
    </recommendedName>
    <alternativeName>
        <fullName evidence="6">Intron maturase</fullName>
    </alternativeName>
</protein>
<dbReference type="GO" id="GO:0008380">
    <property type="term" value="P:RNA splicing"/>
    <property type="evidence" value="ECO:0007669"/>
    <property type="project" value="UniProtKB-UniRule"/>
</dbReference>
<reference evidence="11" key="1">
    <citation type="submission" date="2020-02" db="EMBL/GenBank/DDBJ databases">
        <title>Combined nanopore and short reads sequencing enabled assembling tandem repeats rich plastome of Concephalum species (Marchantiales, Bryophyta) revealing the first exception in the evolutionarily-stable structure of liverwort chloroplast genomes.</title>
        <authorList>
            <person name="Sawicki J."/>
            <person name="Baczkiewicz A."/>
            <person name="Buczkowska K."/>
            <person name="Gorski P."/>
            <person name="Krawczyk K."/>
            <person name="Mizia P."/>
            <person name="Myszczynski K."/>
            <person name="Slipiko M."/>
            <person name="Szczecinska M."/>
        </authorList>
    </citation>
    <scope>NUCLEOTIDE SEQUENCE</scope>
</reference>
<keyword evidence="8" id="KW-0812">Transmembrane</keyword>
<evidence type="ECO:0000256" key="1">
    <source>
        <dbReference type="ARBA" id="ARBA00006621"/>
    </source>
</evidence>
<keyword evidence="5 6" id="KW-0694">RNA-binding</keyword>
<evidence type="ECO:0000256" key="5">
    <source>
        <dbReference type="ARBA" id="ARBA00022884"/>
    </source>
</evidence>
<keyword evidence="8" id="KW-0472">Membrane</keyword>
<comment type="subcellular location">
    <subcellularLocation>
        <location evidence="6">Plastid</location>
        <location evidence="6">Chloroplast</location>
    </subcellularLocation>
</comment>
<dbReference type="HAMAP" id="MF_01390">
    <property type="entry name" value="MatK"/>
    <property type="match status" value="1"/>
</dbReference>
<evidence type="ECO:0000256" key="2">
    <source>
        <dbReference type="ARBA" id="ARBA00022640"/>
    </source>
</evidence>
<evidence type="ECO:0000256" key="8">
    <source>
        <dbReference type="SAM" id="Phobius"/>
    </source>
</evidence>
<keyword evidence="2 7" id="KW-0934">Plastid</keyword>
<dbReference type="GO" id="GO:0003723">
    <property type="term" value="F:RNA binding"/>
    <property type="evidence" value="ECO:0007669"/>
    <property type="project" value="UniProtKB-KW"/>
</dbReference>
<evidence type="ECO:0000256" key="6">
    <source>
        <dbReference type="HAMAP-Rule" id="MF_01390"/>
    </source>
</evidence>
<feature type="transmembrane region" description="Helical" evidence="8">
    <location>
        <begin position="191"/>
        <end position="214"/>
    </location>
</feature>
<feature type="domain" description="Maturase MatK N-terminal" evidence="10">
    <location>
        <begin position="1"/>
        <end position="193"/>
    </location>
</feature>
<feature type="domain" description="Domain X" evidence="9">
    <location>
        <begin position="225"/>
        <end position="337"/>
    </location>
</feature>
<dbReference type="EMBL" id="MT023020">
    <property type="protein sequence ID" value="QYB18319.1"/>
    <property type="molecule type" value="Genomic_DNA"/>
</dbReference>
<keyword evidence="3 6" id="KW-0507">mRNA processing</keyword>
<dbReference type="InterPro" id="IPR002866">
    <property type="entry name" value="Maturase_MatK"/>
</dbReference>
<evidence type="ECO:0000259" key="10">
    <source>
        <dbReference type="Pfam" id="PF01824"/>
    </source>
</evidence>
<evidence type="ECO:0000313" key="11">
    <source>
        <dbReference type="EMBL" id="QYB18319.1"/>
    </source>
</evidence>
<comment type="function">
    <text evidence="6 7">Usually encoded in the trnK tRNA gene intron. Probably assists in splicing its own and other chloroplast group II introns.</text>
</comment>
<comment type="similarity">
    <text evidence="1 6">Belongs to the intron maturase 2 family. MatK subfamily.</text>
</comment>
<evidence type="ECO:0000256" key="4">
    <source>
        <dbReference type="ARBA" id="ARBA00022694"/>
    </source>
</evidence>
<dbReference type="GO" id="GO:0009507">
    <property type="term" value="C:chloroplast"/>
    <property type="evidence" value="ECO:0007669"/>
    <property type="project" value="UniProtKB-SubCell"/>
</dbReference>
<gene>
    <name evidence="6 11" type="primary">matK</name>
</gene>
<keyword evidence="4 6" id="KW-0819">tRNA processing</keyword>
<keyword evidence="8" id="KW-1133">Transmembrane helix</keyword>
<dbReference type="GO" id="GO:0008033">
    <property type="term" value="P:tRNA processing"/>
    <property type="evidence" value="ECO:0007669"/>
    <property type="project" value="UniProtKB-KW"/>
</dbReference>
<accession>A0A8F8X703</accession>
<dbReference type="PANTHER" id="PTHR34811">
    <property type="entry name" value="MATURASE K"/>
    <property type="match status" value="1"/>
</dbReference>
<organism evidence="11">
    <name type="scientific">Sphaerocarpos texanus</name>
    <dbReference type="NCBI Taxonomy" id="37410"/>
    <lineage>
        <taxon>Eukaryota</taxon>
        <taxon>Viridiplantae</taxon>
        <taxon>Streptophyta</taxon>
        <taxon>Embryophyta</taxon>
        <taxon>Marchantiophyta</taxon>
        <taxon>Marchantiopsida</taxon>
        <taxon>Marchantiidae</taxon>
        <taxon>Sphaerocarpales</taxon>
        <taxon>Sphaerocarpaceae</taxon>
        <taxon>Sphaerocarpos</taxon>
    </lineage>
</organism>
<dbReference type="InterPro" id="IPR024942">
    <property type="entry name" value="Maturase_MatK_N"/>
</dbReference>
<evidence type="ECO:0000259" key="9">
    <source>
        <dbReference type="Pfam" id="PF01348"/>
    </source>
</evidence>
<dbReference type="Pfam" id="PF01824">
    <property type="entry name" value="MatK_N"/>
    <property type="match status" value="1"/>
</dbReference>
<dbReference type="InterPro" id="IPR024937">
    <property type="entry name" value="Domain_X"/>
</dbReference>
<dbReference type="GO" id="GO:0006397">
    <property type="term" value="P:mRNA processing"/>
    <property type="evidence" value="ECO:0007669"/>
    <property type="project" value="UniProtKB-KW"/>
</dbReference>